<dbReference type="EMBL" id="JFFI01000685">
    <property type="protein sequence ID" value="KXH66417.1"/>
    <property type="molecule type" value="Genomic_DNA"/>
</dbReference>
<organism evidence="8 9">
    <name type="scientific">Colletotrichum salicis</name>
    <dbReference type="NCBI Taxonomy" id="1209931"/>
    <lineage>
        <taxon>Eukaryota</taxon>
        <taxon>Fungi</taxon>
        <taxon>Dikarya</taxon>
        <taxon>Ascomycota</taxon>
        <taxon>Pezizomycotina</taxon>
        <taxon>Sordariomycetes</taxon>
        <taxon>Hypocreomycetidae</taxon>
        <taxon>Glomerellales</taxon>
        <taxon>Glomerellaceae</taxon>
        <taxon>Colletotrichum</taxon>
        <taxon>Colletotrichum acutatum species complex</taxon>
    </lineage>
</organism>
<dbReference type="Proteomes" id="UP000070121">
    <property type="component" value="Unassembled WGS sequence"/>
</dbReference>
<feature type="repeat" description="WD" evidence="6">
    <location>
        <begin position="614"/>
        <end position="656"/>
    </location>
</feature>
<dbReference type="InterPro" id="IPR051980">
    <property type="entry name" value="WD_repeat_MORG1"/>
</dbReference>
<dbReference type="PANTHER" id="PTHR22842">
    <property type="entry name" value="WD40 REPEAT PROTEIN"/>
    <property type="match status" value="1"/>
</dbReference>
<protein>
    <submittedName>
        <fullName evidence="8">WD domain-containing protein</fullName>
    </submittedName>
</protein>
<dbReference type="InterPro" id="IPR036322">
    <property type="entry name" value="WD40_repeat_dom_sf"/>
</dbReference>
<dbReference type="CDD" id="cd00200">
    <property type="entry name" value="WD40"/>
    <property type="match status" value="1"/>
</dbReference>
<comment type="similarity">
    <text evidence="5">Belongs to the WD repeat MORG1 family.</text>
</comment>
<keyword evidence="9" id="KW-1185">Reference proteome</keyword>
<accession>A0A135V1H0</accession>
<evidence type="ECO:0000256" key="3">
    <source>
        <dbReference type="ARBA" id="ARBA00022574"/>
    </source>
</evidence>
<evidence type="ECO:0000256" key="5">
    <source>
        <dbReference type="ARBA" id="ARBA00038145"/>
    </source>
</evidence>
<evidence type="ECO:0000313" key="8">
    <source>
        <dbReference type="EMBL" id="KXH66417.1"/>
    </source>
</evidence>
<reference evidence="8 9" key="1">
    <citation type="submission" date="2014-02" db="EMBL/GenBank/DDBJ databases">
        <title>The genome sequence of Colletotrichum salicis CBS 607.94.</title>
        <authorList>
            <person name="Baroncelli R."/>
            <person name="Thon M.R."/>
        </authorList>
    </citation>
    <scope>NUCLEOTIDE SEQUENCE [LARGE SCALE GENOMIC DNA]</scope>
    <source>
        <strain evidence="8 9">CBS 607.94</strain>
    </source>
</reference>
<dbReference type="Pfam" id="PF00400">
    <property type="entry name" value="WD40"/>
    <property type="match status" value="3"/>
</dbReference>
<dbReference type="InterPro" id="IPR015421">
    <property type="entry name" value="PyrdxlP-dep_Trfase_major"/>
</dbReference>
<dbReference type="GO" id="GO:0000398">
    <property type="term" value="P:mRNA splicing, via spliceosome"/>
    <property type="evidence" value="ECO:0007669"/>
    <property type="project" value="TreeGrafter"/>
</dbReference>
<dbReference type="InterPro" id="IPR019775">
    <property type="entry name" value="WD40_repeat_CS"/>
</dbReference>
<dbReference type="SUPFAM" id="SSF53383">
    <property type="entry name" value="PLP-dependent transferases"/>
    <property type="match status" value="1"/>
</dbReference>
<proteinExistence type="inferred from homology"/>
<dbReference type="PROSITE" id="PS50082">
    <property type="entry name" value="WD_REPEATS_2"/>
    <property type="match status" value="3"/>
</dbReference>
<dbReference type="Pfam" id="PF00155">
    <property type="entry name" value="Aminotran_1_2"/>
    <property type="match status" value="1"/>
</dbReference>
<dbReference type="InterPro" id="IPR015424">
    <property type="entry name" value="PyrdxlP-dep_Trfase"/>
</dbReference>
<dbReference type="PANTHER" id="PTHR22842:SF3">
    <property type="entry name" value="WD REPEAT DOMAIN-CONTAINING PROTEIN 83"/>
    <property type="match status" value="1"/>
</dbReference>
<dbReference type="InterPro" id="IPR001680">
    <property type="entry name" value="WD40_rpt"/>
</dbReference>
<dbReference type="GO" id="GO:0071013">
    <property type="term" value="C:catalytic step 2 spliceosome"/>
    <property type="evidence" value="ECO:0007669"/>
    <property type="project" value="TreeGrafter"/>
</dbReference>
<dbReference type="OrthoDB" id="7042322at2759"/>
<gene>
    <name evidence="8" type="ORF">CSAL01_01829</name>
</gene>
<comment type="subcellular location">
    <subcellularLocation>
        <location evidence="1">Cytoplasm</location>
    </subcellularLocation>
</comment>
<dbReference type="Gene3D" id="2.130.10.10">
    <property type="entry name" value="YVTN repeat-like/Quinoprotein amine dehydrogenase"/>
    <property type="match status" value="1"/>
</dbReference>
<dbReference type="InterPro" id="IPR015943">
    <property type="entry name" value="WD40/YVTN_repeat-like_dom_sf"/>
</dbReference>
<dbReference type="Gene3D" id="3.40.640.10">
    <property type="entry name" value="Type I PLP-dependent aspartate aminotransferase-like (Major domain)"/>
    <property type="match status" value="1"/>
</dbReference>
<keyword evidence="3 6" id="KW-0853">WD repeat</keyword>
<evidence type="ECO:0000256" key="2">
    <source>
        <dbReference type="ARBA" id="ARBA00022490"/>
    </source>
</evidence>
<feature type="repeat" description="WD" evidence="6">
    <location>
        <begin position="568"/>
        <end position="609"/>
    </location>
</feature>
<dbReference type="GO" id="GO:0005737">
    <property type="term" value="C:cytoplasm"/>
    <property type="evidence" value="ECO:0007669"/>
    <property type="project" value="UniProtKB-SubCell"/>
</dbReference>
<evidence type="ECO:0000256" key="6">
    <source>
        <dbReference type="PROSITE-ProRule" id="PRU00221"/>
    </source>
</evidence>
<feature type="domain" description="Aminotransferase class I/classII large" evidence="7">
    <location>
        <begin position="57"/>
        <end position="441"/>
    </location>
</feature>
<evidence type="ECO:0000259" key="7">
    <source>
        <dbReference type="Pfam" id="PF00155"/>
    </source>
</evidence>
<evidence type="ECO:0000313" key="9">
    <source>
        <dbReference type="Proteomes" id="UP000070121"/>
    </source>
</evidence>
<name>A0A135V1H0_9PEZI</name>
<dbReference type="InterPro" id="IPR004839">
    <property type="entry name" value="Aminotransferase_I/II_large"/>
</dbReference>
<keyword evidence="2" id="KW-0963">Cytoplasm</keyword>
<dbReference type="PROSITE" id="PS50294">
    <property type="entry name" value="WD_REPEATS_REGION"/>
    <property type="match status" value="2"/>
</dbReference>
<feature type="repeat" description="WD" evidence="6">
    <location>
        <begin position="499"/>
        <end position="532"/>
    </location>
</feature>
<comment type="caution">
    <text evidence="8">The sequence shown here is derived from an EMBL/GenBank/DDBJ whole genome shotgun (WGS) entry which is preliminary data.</text>
</comment>
<evidence type="ECO:0000256" key="4">
    <source>
        <dbReference type="ARBA" id="ARBA00022737"/>
    </source>
</evidence>
<dbReference type="AlphaFoldDB" id="A0A135V1H0"/>
<sequence length="854" mass="92930">MASGKHVVEPSSRALANLESGGFIDLENEAGKLPQYDSATCPDGVIDLSGAINGLMDDVLAEEMDQFSKTYEFAKGMTTRYGDVMGPKELAKAMSSFINRYFGSSRPVTSNDILVTNGVTSLIDMMAFGMCDPGEGIMVITPTYMMFPHDICARAGVSLIKVNTEPIESQFDEQFAPLLIKAMSRAHAAALKDGVVPKALLLCNPSNPCGRTYPRTTLIDIARFCGRKDMHLLSDEIYAMSTFTTAAETDGQALPSFTSVLSIQDDLPHGVFAENIHCMYGASKDFGCGGLRLGFLVTRNELLWRSLRRLVLFTWVSSFSTAFFTHFLLDEEAVGRYLKTYRQRLQAQYVVTAQLLTKNGIPFVPANSGVFIFIKLTDWLDHGEDLTRLAGSRKMRLCRNLLHEAGVFLSPGELSLSTVPGCFRLVYTNKREAMPIAIKRLATALEEIKQRPRSQFSWSAMSGLDIKGTMNVEEDITRNIVHFSISGLMSFPDRPVAHLLGPNGPVHAVSYSASPGTYILTGSADRNIRLYNPASHDQPQRYSSAINSNKPPGTIKAAVPEGRLIQTYAAHGYEVLDLSVSSDNERFASVGGDRAVFLWDVATAKTIRRFGGNAHGHTARVNCVSFAGDGDSLVISGGFDTSVRVWDAKSNSAKPIQVLDEAKDAITALAVRDAEVIAGSVDGRVRSYDIRMGRCVTDVIGASVTSLKLTRDGKAMLIGSLDSKIRLMDRESGTCLKTYADDGWRNEELRVQAALGSKEKYVIAGDELTAGTGPADLNGDGKIWAWDLLTGKLVATVRVPCPDGFEPKKRMLGKDGKEKERSNVISCMAWRSDGWGDQFCVGGTSGVATVFGSL</sequence>
<dbReference type="SUPFAM" id="SSF50978">
    <property type="entry name" value="WD40 repeat-like"/>
    <property type="match status" value="1"/>
</dbReference>
<dbReference type="STRING" id="1209931.A0A135V1H0"/>
<dbReference type="Gene3D" id="3.90.1150.10">
    <property type="entry name" value="Aspartate Aminotransferase, domain 1"/>
    <property type="match status" value="1"/>
</dbReference>
<dbReference type="CDD" id="cd00609">
    <property type="entry name" value="AAT_like"/>
    <property type="match status" value="1"/>
</dbReference>
<evidence type="ECO:0000256" key="1">
    <source>
        <dbReference type="ARBA" id="ARBA00004496"/>
    </source>
</evidence>
<dbReference type="SMART" id="SM00320">
    <property type="entry name" value="WD40"/>
    <property type="match status" value="6"/>
</dbReference>
<dbReference type="GO" id="GO:0030170">
    <property type="term" value="F:pyridoxal phosphate binding"/>
    <property type="evidence" value="ECO:0007669"/>
    <property type="project" value="InterPro"/>
</dbReference>
<dbReference type="PRINTS" id="PR00753">
    <property type="entry name" value="ACCSYNTHASE"/>
</dbReference>
<dbReference type="PROSITE" id="PS00678">
    <property type="entry name" value="WD_REPEATS_1"/>
    <property type="match status" value="1"/>
</dbReference>
<keyword evidence="4" id="KW-0677">Repeat</keyword>
<dbReference type="InterPro" id="IPR015422">
    <property type="entry name" value="PyrdxlP-dep_Trfase_small"/>
</dbReference>